<gene>
    <name evidence="3" type="ORF">GUA24_11175</name>
</gene>
<keyword evidence="1" id="KW-0812">Transmembrane</keyword>
<feature type="transmembrane region" description="Helical" evidence="1">
    <location>
        <begin position="12"/>
        <end position="33"/>
    </location>
</feature>
<feature type="domain" description="VanZ-like" evidence="2">
    <location>
        <begin position="51"/>
        <end position="179"/>
    </location>
</feature>
<proteinExistence type="predicted"/>
<dbReference type="PANTHER" id="PTHR36834">
    <property type="entry name" value="MEMBRANE PROTEIN-RELATED"/>
    <property type="match status" value="1"/>
</dbReference>
<feature type="transmembrane region" description="Helical" evidence="1">
    <location>
        <begin position="126"/>
        <end position="150"/>
    </location>
</feature>
<accession>A0A6B1XE90</accession>
<dbReference type="Proteomes" id="UP000638311">
    <property type="component" value="Unassembled WGS sequence"/>
</dbReference>
<comment type="caution">
    <text evidence="3">The sequence shown here is derived from an EMBL/GenBank/DDBJ whole genome shotgun (WGS) entry which is preliminary data.</text>
</comment>
<organism evidence="3 4">
    <name type="scientific">Bifidobacterium longum</name>
    <dbReference type="NCBI Taxonomy" id="216816"/>
    <lineage>
        <taxon>Bacteria</taxon>
        <taxon>Bacillati</taxon>
        <taxon>Actinomycetota</taxon>
        <taxon>Actinomycetes</taxon>
        <taxon>Bifidobacteriales</taxon>
        <taxon>Bifidobacteriaceae</taxon>
        <taxon>Bifidobacterium</taxon>
    </lineage>
</organism>
<evidence type="ECO:0000313" key="3">
    <source>
        <dbReference type="EMBL" id="MZU09483.1"/>
    </source>
</evidence>
<reference evidence="3" key="1">
    <citation type="journal article" date="2019" name="Nat. Med.">
        <title>A library of human gut bacterial isolates paired with longitudinal multiomics data enables mechanistic microbiome research.</title>
        <authorList>
            <person name="Poyet M."/>
            <person name="Groussin M."/>
            <person name="Gibbons S.M."/>
            <person name="Avila-Pacheco J."/>
            <person name="Jiang X."/>
            <person name="Kearney S.M."/>
            <person name="Perrotta A.R."/>
            <person name="Berdy B."/>
            <person name="Zhao S."/>
            <person name="Lieberman T.D."/>
            <person name="Swanson P.K."/>
            <person name="Smith M."/>
            <person name="Roesemann S."/>
            <person name="Alexander J.E."/>
            <person name="Rich S.A."/>
            <person name="Livny J."/>
            <person name="Vlamakis H."/>
            <person name="Clish C."/>
            <person name="Bullock K."/>
            <person name="Deik A."/>
            <person name="Scott J."/>
            <person name="Pierce K.A."/>
            <person name="Xavier R.J."/>
            <person name="Alm E.J."/>
        </authorList>
    </citation>
    <scope>NUCLEOTIDE SEQUENCE</scope>
    <source>
        <strain evidence="3">BIOML-A409</strain>
    </source>
</reference>
<feature type="transmembrane region" description="Helical" evidence="1">
    <location>
        <begin position="162"/>
        <end position="179"/>
    </location>
</feature>
<dbReference type="InterPro" id="IPR053150">
    <property type="entry name" value="Teicoplanin_resist-assoc"/>
</dbReference>
<feature type="transmembrane region" description="Helical" evidence="1">
    <location>
        <begin position="99"/>
        <end position="119"/>
    </location>
</feature>
<name>A0A6B1XE90_BIFLN</name>
<dbReference type="Pfam" id="PF04892">
    <property type="entry name" value="VanZ"/>
    <property type="match status" value="1"/>
</dbReference>
<dbReference type="EMBL" id="WXDR01000066">
    <property type="protein sequence ID" value="MZU09483.1"/>
    <property type="molecule type" value="Genomic_DNA"/>
</dbReference>
<feature type="transmembrane region" description="Helical" evidence="1">
    <location>
        <begin position="45"/>
        <end position="68"/>
    </location>
</feature>
<evidence type="ECO:0000256" key="1">
    <source>
        <dbReference type="SAM" id="Phobius"/>
    </source>
</evidence>
<dbReference type="PANTHER" id="PTHR36834:SF1">
    <property type="entry name" value="INTEGRAL MEMBRANE PROTEIN"/>
    <property type="match status" value="1"/>
</dbReference>
<evidence type="ECO:0000259" key="2">
    <source>
        <dbReference type="Pfam" id="PF04892"/>
    </source>
</evidence>
<keyword evidence="1" id="KW-0472">Membrane</keyword>
<dbReference type="InterPro" id="IPR006976">
    <property type="entry name" value="VanZ-like"/>
</dbReference>
<protein>
    <recommendedName>
        <fullName evidence="2">VanZ-like domain-containing protein</fullName>
    </recommendedName>
</protein>
<keyword evidence="1" id="KW-1133">Transmembrane helix</keyword>
<dbReference type="AlphaFoldDB" id="A0A6B1XE90"/>
<evidence type="ECO:0000313" key="4">
    <source>
        <dbReference type="Proteomes" id="UP000638311"/>
    </source>
</evidence>
<sequence>MMINGHGFGPDYIVDSGIALIVLIPLFLAILVRQISKKRVTFFRISGLIMFFIYIYALIKVTIFPMMIFKFGSKAYRYGFGKQYLANFNVLEISKYTPIQIWGNIALILPLSILIAYLWPHKLSAFKFNICVGILTTIGIEMTQLIMAFFYLGSRTFDINDLILNLLGYLLGFCIYKVIKPIFNIESDMFRVF</sequence>